<dbReference type="PRINTS" id="PR00449">
    <property type="entry name" value="RASTRNSFRMNG"/>
</dbReference>
<dbReference type="InterPro" id="IPR006623">
    <property type="entry name" value="THEG"/>
</dbReference>
<evidence type="ECO:0000256" key="1">
    <source>
        <dbReference type="ARBA" id="ARBA00022741"/>
    </source>
</evidence>
<evidence type="ECO:0000256" key="4">
    <source>
        <dbReference type="PIRSR" id="PIRSR606689-2"/>
    </source>
</evidence>
<name>A0A8T0AZD2_SILME</name>
<dbReference type="SMART" id="SM00705">
    <property type="entry name" value="THEG"/>
    <property type="match status" value="5"/>
</dbReference>
<feature type="region of interest" description="Disordered" evidence="5">
    <location>
        <begin position="444"/>
        <end position="472"/>
    </location>
</feature>
<keyword evidence="6" id="KW-0812">Transmembrane</keyword>
<evidence type="ECO:0000256" key="3">
    <source>
        <dbReference type="PIRSR" id="PIRSR606689-1"/>
    </source>
</evidence>
<protein>
    <recommendedName>
        <fullName evidence="9">ADP-ribosylation factor-like protein 9</fullName>
    </recommendedName>
</protein>
<feature type="binding site" evidence="4">
    <location>
        <position position="96"/>
    </location>
    <ligand>
        <name>Mg(2+)</name>
        <dbReference type="ChEBI" id="CHEBI:18420"/>
    </ligand>
</feature>
<dbReference type="GO" id="GO:0003924">
    <property type="term" value="F:GTPase activity"/>
    <property type="evidence" value="ECO:0007669"/>
    <property type="project" value="InterPro"/>
</dbReference>
<dbReference type="PANTHER" id="PTHR46724:SF2">
    <property type="entry name" value="ADP-RIBOSYLATION FACTOR-LIKE PROTEIN 9"/>
    <property type="match status" value="1"/>
</dbReference>
<dbReference type="GO" id="GO:0046872">
    <property type="term" value="F:metal ion binding"/>
    <property type="evidence" value="ECO:0007669"/>
    <property type="project" value="UniProtKB-KW"/>
</dbReference>
<sequence length="472" mass="52125">MPGLREAWLAGAALALTGGVVFVIWNLRDTKKRRGTQEGDSKHKLKAEKQKQITEKEIKPETARDAASVLPETCHHNSQARGSQVLVLGLDGAGKTSLLQCFATGSVEQQVSPTQGFHAVSINREELHIEFLEIGGEEKFREYWPMYLKKARVLVFVLDAADSERSALAKTSLHLLLGLEPYLPLVLLANKQDLAGACGVTELYESMALGSVGDGRKLCVLGTQVRKGSSGVHPSVRDAYELILETMNTQLSPNTNTNTCYCISTLLDLCFSKPCDTCSSGHFNFDPSPRILQLAQPRQSNMMWLKKNEKVTWGNQESIWSPSCAALKAVPTSRILVLSQPKKDFSTPHQDLLSPPHTKQCEHSCPVWHISPAVRNAVASPRILQLAKPRPTHPEYKTNHQTVETRISCAAKTAHASPRLEQLCVPRVRKSKLFYQLGHPESPIRPVSKGAKNATASSRVKELSIPRRYVPP</sequence>
<proteinExistence type="predicted"/>
<feature type="transmembrane region" description="Helical" evidence="6">
    <location>
        <begin position="6"/>
        <end position="27"/>
    </location>
</feature>
<keyword evidence="6" id="KW-1133">Transmembrane helix</keyword>
<feature type="binding site" evidence="3">
    <location>
        <begin position="89"/>
        <end position="96"/>
    </location>
    <ligand>
        <name>GTP</name>
        <dbReference type="ChEBI" id="CHEBI:37565"/>
    </ligand>
</feature>
<keyword evidence="4" id="KW-0460">Magnesium</keyword>
<dbReference type="InterPro" id="IPR053254">
    <property type="entry name" value="Arf-like_GTPase"/>
</dbReference>
<dbReference type="InterPro" id="IPR006689">
    <property type="entry name" value="Small_GTPase_ARF/SAR"/>
</dbReference>
<dbReference type="PANTHER" id="PTHR46724">
    <property type="entry name" value="ADP-RIBOSYLATION FACTOR-LIKE PROTEIN 9-RELATED"/>
    <property type="match status" value="1"/>
</dbReference>
<dbReference type="EMBL" id="JABFDY010000014">
    <property type="protein sequence ID" value="KAF7698363.1"/>
    <property type="molecule type" value="Genomic_DNA"/>
</dbReference>
<dbReference type="SMART" id="SM00177">
    <property type="entry name" value="ARF"/>
    <property type="match status" value="1"/>
</dbReference>
<dbReference type="Pfam" id="PF14912">
    <property type="entry name" value="THEG"/>
    <property type="match status" value="3"/>
</dbReference>
<evidence type="ECO:0000256" key="6">
    <source>
        <dbReference type="SAM" id="Phobius"/>
    </source>
</evidence>
<reference evidence="7" key="1">
    <citation type="submission" date="2020-08" db="EMBL/GenBank/DDBJ databases">
        <title>Chromosome-level assembly of Southern catfish (Silurus meridionalis) provides insights into visual adaptation to the nocturnal and benthic lifestyles.</title>
        <authorList>
            <person name="Zhang Y."/>
            <person name="Wang D."/>
            <person name="Peng Z."/>
        </authorList>
    </citation>
    <scope>NUCLEOTIDE SEQUENCE</scope>
    <source>
        <strain evidence="7">SWU-2019-XX</strain>
        <tissue evidence="7">Muscle</tissue>
    </source>
</reference>
<evidence type="ECO:0000256" key="5">
    <source>
        <dbReference type="SAM" id="MobiDB-lite"/>
    </source>
</evidence>
<keyword evidence="2 3" id="KW-0342">GTP-binding</keyword>
<evidence type="ECO:0000256" key="2">
    <source>
        <dbReference type="ARBA" id="ARBA00023134"/>
    </source>
</evidence>
<feature type="compositionally biased region" description="Basic and acidic residues" evidence="5">
    <location>
        <begin position="35"/>
        <end position="62"/>
    </location>
</feature>
<keyword evidence="1 3" id="KW-0547">Nucleotide-binding</keyword>
<dbReference type="AlphaFoldDB" id="A0A8T0AZD2"/>
<evidence type="ECO:0008006" key="9">
    <source>
        <dbReference type="Google" id="ProtNLM"/>
    </source>
</evidence>
<dbReference type="SMART" id="SM00178">
    <property type="entry name" value="SAR"/>
    <property type="match status" value="1"/>
</dbReference>
<feature type="binding site" evidence="4">
    <location>
        <position position="114"/>
    </location>
    <ligand>
        <name>Mg(2+)</name>
        <dbReference type="ChEBI" id="CHEBI:18420"/>
    </ligand>
</feature>
<dbReference type="SUPFAM" id="SSF52540">
    <property type="entry name" value="P-loop containing nucleoside triphosphate hydrolases"/>
    <property type="match status" value="1"/>
</dbReference>
<feature type="binding site" evidence="3">
    <location>
        <begin position="190"/>
        <end position="193"/>
    </location>
    <ligand>
        <name>GTP</name>
        <dbReference type="ChEBI" id="CHEBI:37565"/>
    </ligand>
</feature>
<keyword evidence="8" id="KW-1185">Reference proteome</keyword>
<evidence type="ECO:0000313" key="7">
    <source>
        <dbReference type="EMBL" id="KAF7698363.1"/>
    </source>
</evidence>
<dbReference type="InterPro" id="IPR027417">
    <property type="entry name" value="P-loop_NTPase"/>
</dbReference>
<dbReference type="Pfam" id="PF00025">
    <property type="entry name" value="Arf"/>
    <property type="match status" value="1"/>
</dbReference>
<evidence type="ECO:0000313" key="8">
    <source>
        <dbReference type="Proteomes" id="UP000606274"/>
    </source>
</evidence>
<keyword evidence="4" id="KW-0479">Metal-binding</keyword>
<dbReference type="PROSITE" id="PS51417">
    <property type="entry name" value="ARF"/>
    <property type="match status" value="1"/>
</dbReference>
<gene>
    <name evidence="7" type="ORF">HF521_004873</name>
</gene>
<organism evidence="7 8">
    <name type="scientific">Silurus meridionalis</name>
    <name type="common">Southern catfish</name>
    <name type="synonym">Silurus soldatovi meridionalis</name>
    <dbReference type="NCBI Taxonomy" id="175797"/>
    <lineage>
        <taxon>Eukaryota</taxon>
        <taxon>Metazoa</taxon>
        <taxon>Chordata</taxon>
        <taxon>Craniata</taxon>
        <taxon>Vertebrata</taxon>
        <taxon>Euteleostomi</taxon>
        <taxon>Actinopterygii</taxon>
        <taxon>Neopterygii</taxon>
        <taxon>Teleostei</taxon>
        <taxon>Ostariophysi</taxon>
        <taxon>Siluriformes</taxon>
        <taxon>Siluridae</taxon>
        <taxon>Silurus</taxon>
    </lineage>
</organism>
<dbReference type="GO" id="GO:0005525">
    <property type="term" value="F:GTP binding"/>
    <property type="evidence" value="ECO:0007669"/>
    <property type="project" value="UniProtKB-KW"/>
</dbReference>
<dbReference type="Proteomes" id="UP000606274">
    <property type="component" value="Unassembled WGS sequence"/>
</dbReference>
<feature type="binding site" evidence="3">
    <location>
        <position position="136"/>
    </location>
    <ligand>
        <name>GTP</name>
        <dbReference type="ChEBI" id="CHEBI:37565"/>
    </ligand>
</feature>
<keyword evidence="6" id="KW-0472">Membrane</keyword>
<feature type="region of interest" description="Disordered" evidence="5">
    <location>
        <begin position="33"/>
        <end position="62"/>
    </location>
</feature>
<comment type="caution">
    <text evidence="7">The sequence shown here is derived from an EMBL/GenBank/DDBJ whole genome shotgun (WGS) entry which is preliminary data.</text>
</comment>
<accession>A0A8T0AZD2</accession>
<dbReference type="Gene3D" id="3.40.50.300">
    <property type="entry name" value="P-loop containing nucleotide triphosphate hydrolases"/>
    <property type="match status" value="1"/>
</dbReference>